<name>A0ABQ2ZF44_9ACTN</name>
<dbReference type="Pfam" id="PF05685">
    <property type="entry name" value="Uma2"/>
    <property type="match status" value="1"/>
</dbReference>
<sequence length="193" mass="21374">MNGMSPDEVARMREVVAHLSEYAEHLEKGWKVETTDGEVKLVAMSPNLPHGTNARIFREQIEAQTPHVTAVNDTDMTDPVTGLEKVPDLMAFVTGDVDPQADSVDPRAVLIVVEIVSKTNPKNDLVTKLYDYPRMGVPVYVIVDPRDGTIGVHSDPKPGPDGIRYRHSVPCMFGDTFPAGQWTFDTSGLIRYR</sequence>
<dbReference type="Gene3D" id="3.90.1570.10">
    <property type="entry name" value="tt1808, chain A"/>
    <property type="match status" value="1"/>
</dbReference>
<keyword evidence="3" id="KW-1185">Reference proteome</keyword>
<dbReference type="CDD" id="cd06260">
    <property type="entry name" value="DUF820-like"/>
    <property type="match status" value="1"/>
</dbReference>
<dbReference type="EMBL" id="BMUT01000025">
    <property type="protein sequence ID" value="GGY11396.1"/>
    <property type="molecule type" value="Genomic_DNA"/>
</dbReference>
<dbReference type="SUPFAM" id="SSF52980">
    <property type="entry name" value="Restriction endonuclease-like"/>
    <property type="match status" value="1"/>
</dbReference>
<feature type="domain" description="Putative restriction endonuclease" evidence="1">
    <location>
        <begin position="21"/>
        <end position="158"/>
    </location>
</feature>
<evidence type="ECO:0000313" key="3">
    <source>
        <dbReference type="Proteomes" id="UP000659223"/>
    </source>
</evidence>
<organism evidence="2 3">
    <name type="scientific">Streptomyces hiroshimensis</name>
    <dbReference type="NCBI Taxonomy" id="66424"/>
    <lineage>
        <taxon>Bacteria</taxon>
        <taxon>Bacillati</taxon>
        <taxon>Actinomycetota</taxon>
        <taxon>Actinomycetes</taxon>
        <taxon>Kitasatosporales</taxon>
        <taxon>Streptomycetaceae</taxon>
        <taxon>Streptomyces</taxon>
    </lineage>
</organism>
<dbReference type="InterPro" id="IPR012296">
    <property type="entry name" value="Nuclease_put_TT1808"/>
</dbReference>
<protein>
    <recommendedName>
        <fullName evidence="1">Putative restriction endonuclease domain-containing protein</fullName>
    </recommendedName>
</protein>
<proteinExistence type="predicted"/>
<dbReference type="PANTHER" id="PTHR35400">
    <property type="entry name" value="SLR1083 PROTEIN"/>
    <property type="match status" value="1"/>
</dbReference>
<reference evidence="3" key="1">
    <citation type="journal article" date="2019" name="Int. J. Syst. Evol. Microbiol.">
        <title>The Global Catalogue of Microorganisms (GCM) 10K type strain sequencing project: providing services to taxonomists for standard genome sequencing and annotation.</title>
        <authorList>
            <consortium name="The Broad Institute Genomics Platform"/>
            <consortium name="The Broad Institute Genome Sequencing Center for Infectious Disease"/>
            <person name="Wu L."/>
            <person name="Ma J."/>
        </authorList>
    </citation>
    <scope>NUCLEOTIDE SEQUENCE [LARGE SCALE GENOMIC DNA]</scope>
    <source>
        <strain evidence="3">JCM 4586</strain>
    </source>
</reference>
<dbReference type="InterPro" id="IPR008538">
    <property type="entry name" value="Uma2"/>
</dbReference>
<dbReference type="InterPro" id="IPR011335">
    <property type="entry name" value="Restrct_endonuc-II-like"/>
</dbReference>
<accession>A0ABQ2ZF44</accession>
<comment type="caution">
    <text evidence="2">The sequence shown here is derived from an EMBL/GenBank/DDBJ whole genome shotgun (WGS) entry which is preliminary data.</text>
</comment>
<evidence type="ECO:0000313" key="2">
    <source>
        <dbReference type="EMBL" id="GGY11396.1"/>
    </source>
</evidence>
<gene>
    <name evidence="2" type="ORF">GCM10010324_67640</name>
</gene>
<dbReference type="PANTHER" id="PTHR35400:SF3">
    <property type="entry name" value="SLL1072 PROTEIN"/>
    <property type="match status" value="1"/>
</dbReference>
<evidence type="ECO:0000259" key="1">
    <source>
        <dbReference type="Pfam" id="PF05685"/>
    </source>
</evidence>
<dbReference type="Proteomes" id="UP000659223">
    <property type="component" value="Unassembled WGS sequence"/>
</dbReference>